<keyword evidence="2" id="KW-1185">Reference proteome</keyword>
<sequence length="86" mass="9928">MAFSSIRTTTIDNPSPPSSSSLFSKPYLSKLENAFSALATIMIFRFPQKIVIDYKEKKRMEFLYFISNFLLFFKRAVKPSYITPAT</sequence>
<protein>
    <submittedName>
        <fullName evidence="1">Uncharacterized protein</fullName>
    </submittedName>
</protein>
<accession>A0ACB9C1E7</accession>
<gene>
    <name evidence="1" type="ORF">L6452_16696</name>
</gene>
<name>A0ACB9C1E7_ARCLA</name>
<evidence type="ECO:0000313" key="1">
    <source>
        <dbReference type="EMBL" id="KAI3728068.1"/>
    </source>
</evidence>
<comment type="caution">
    <text evidence="1">The sequence shown here is derived from an EMBL/GenBank/DDBJ whole genome shotgun (WGS) entry which is preliminary data.</text>
</comment>
<evidence type="ECO:0000313" key="2">
    <source>
        <dbReference type="Proteomes" id="UP001055879"/>
    </source>
</evidence>
<proteinExistence type="predicted"/>
<dbReference type="EMBL" id="CM042051">
    <property type="protein sequence ID" value="KAI3728068.1"/>
    <property type="molecule type" value="Genomic_DNA"/>
</dbReference>
<reference evidence="1 2" key="2">
    <citation type="journal article" date="2022" name="Mol. Ecol. Resour.">
        <title>The genomes of chicory, endive, great burdock and yacon provide insights into Asteraceae paleo-polyploidization history and plant inulin production.</title>
        <authorList>
            <person name="Fan W."/>
            <person name="Wang S."/>
            <person name="Wang H."/>
            <person name="Wang A."/>
            <person name="Jiang F."/>
            <person name="Liu H."/>
            <person name="Zhao H."/>
            <person name="Xu D."/>
            <person name="Zhang Y."/>
        </authorList>
    </citation>
    <scope>NUCLEOTIDE SEQUENCE [LARGE SCALE GENOMIC DNA]</scope>
    <source>
        <strain evidence="2">cv. Niubang</strain>
    </source>
</reference>
<reference evidence="2" key="1">
    <citation type="journal article" date="2022" name="Mol. Ecol. Resour.">
        <title>The genomes of chicory, endive, great burdock and yacon provide insights into Asteraceae palaeo-polyploidization history and plant inulin production.</title>
        <authorList>
            <person name="Fan W."/>
            <person name="Wang S."/>
            <person name="Wang H."/>
            <person name="Wang A."/>
            <person name="Jiang F."/>
            <person name="Liu H."/>
            <person name="Zhao H."/>
            <person name="Xu D."/>
            <person name="Zhang Y."/>
        </authorList>
    </citation>
    <scope>NUCLEOTIDE SEQUENCE [LARGE SCALE GENOMIC DNA]</scope>
    <source>
        <strain evidence="2">cv. Niubang</strain>
    </source>
</reference>
<organism evidence="1 2">
    <name type="scientific">Arctium lappa</name>
    <name type="common">Greater burdock</name>
    <name type="synonym">Lappa major</name>
    <dbReference type="NCBI Taxonomy" id="4217"/>
    <lineage>
        <taxon>Eukaryota</taxon>
        <taxon>Viridiplantae</taxon>
        <taxon>Streptophyta</taxon>
        <taxon>Embryophyta</taxon>
        <taxon>Tracheophyta</taxon>
        <taxon>Spermatophyta</taxon>
        <taxon>Magnoliopsida</taxon>
        <taxon>eudicotyledons</taxon>
        <taxon>Gunneridae</taxon>
        <taxon>Pentapetalae</taxon>
        <taxon>asterids</taxon>
        <taxon>campanulids</taxon>
        <taxon>Asterales</taxon>
        <taxon>Asteraceae</taxon>
        <taxon>Carduoideae</taxon>
        <taxon>Cardueae</taxon>
        <taxon>Arctiinae</taxon>
        <taxon>Arctium</taxon>
    </lineage>
</organism>
<dbReference type="Proteomes" id="UP001055879">
    <property type="component" value="Linkage Group LG05"/>
</dbReference>